<reference evidence="2" key="1">
    <citation type="submission" date="2025-08" db="UniProtKB">
        <authorList>
            <consortium name="RefSeq"/>
        </authorList>
    </citation>
    <scope>IDENTIFICATION</scope>
    <source>
        <tissue evidence="2">Whole insect</tissue>
    </source>
</reference>
<dbReference type="RefSeq" id="XP_028140766.1">
    <property type="nucleotide sequence ID" value="XM_028284965.1"/>
</dbReference>
<dbReference type="InterPro" id="IPR025605">
    <property type="entry name" value="OST-HTH/LOTUS_dom"/>
</dbReference>
<protein>
    <submittedName>
        <fullName evidence="2">Meiosis regulator and mRNA stability factor 1-like</fullName>
    </submittedName>
</protein>
<dbReference type="InterPro" id="IPR041966">
    <property type="entry name" value="LOTUS-like"/>
</dbReference>
<dbReference type="AlphaFoldDB" id="A0A6P7FWG8"/>
<gene>
    <name evidence="2" type="primary">LOC114334854</name>
</gene>
<dbReference type="Gene3D" id="3.30.420.610">
    <property type="entry name" value="LOTUS domain-like"/>
    <property type="match status" value="2"/>
</dbReference>
<feature type="domain" description="HTH OST-type" evidence="1">
    <location>
        <begin position="58"/>
        <end position="134"/>
    </location>
</feature>
<dbReference type="Pfam" id="PF12872">
    <property type="entry name" value="OST-HTH"/>
    <property type="match status" value="2"/>
</dbReference>
<proteinExistence type="predicted"/>
<dbReference type="PROSITE" id="PS51644">
    <property type="entry name" value="HTH_OST"/>
    <property type="match status" value="2"/>
</dbReference>
<evidence type="ECO:0000259" key="1">
    <source>
        <dbReference type="PROSITE" id="PS51644"/>
    </source>
</evidence>
<organism evidence="2">
    <name type="scientific">Diabrotica virgifera virgifera</name>
    <name type="common">western corn rootworm</name>
    <dbReference type="NCBI Taxonomy" id="50390"/>
    <lineage>
        <taxon>Eukaryota</taxon>
        <taxon>Metazoa</taxon>
        <taxon>Ecdysozoa</taxon>
        <taxon>Arthropoda</taxon>
        <taxon>Hexapoda</taxon>
        <taxon>Insecta</taxon>
        <taxon>Pterygota</taxon>
        <taxon>Neoptera</taxon>
        <taxon>Endopterygota</taxon>
        <taxon>Coleoptera</taxon>
        <taxon>Polyphaga</taxon>
        <taxon>Cucujiformia</taxon>
        <taxon>Chrysomeloidea</taxon>
        <taxon>Chrysomelidae</taxon>
        <taxon>Galerucinae</taxon>
        <taxon>Diabroticina</taxon>
        <taxon>Diabroticites</taxon>
        <taxon>Diabrotica</taxon>
    </lineage>
</organism>
<name>A0A6P7FWG8_DIAVI</name>
<dbReference type="InParanoid" id="A0A6P7FWG8"/>
<evidence type="ECO:0000313" key="2">
    <source>
        <dbReference type="RefSeq" id="XP_028140766.1"/>
    </source>
</evidence>
<sequence length="137" mass="15586">MFFNKFVPAYHHHFGHQCKVSNYGFTKLIELFEAIPDIVKIEELPDGERTVGLTLPEALKVLGTQIVILIKSSPQESLLLNDLPKVFLAEYGYPLKPQLYECMSVSEVLTKISDYVQVSSSKILIENKLSNITDHQY</sequence>
<accession>A0A6P7FWG8</accession>
<feature type="domain" description="HTH OST-type" evidence="1">
    <location>
        <begin position="1"/>
        <end position="55"/>
    </location>
</feature>